<dbReference type="AlphaFoldDB" id="A0A154QFD2"/>
<name>A0A154QFD2_9GAMM</name>
<evidence type="ECO:0000256" key="3">
    <source>
        <dbReference type="ARBA" id="ARBA00023098"/>
    </source>
</evidence>
<comment type="caution">
    <text evidence="6">The sequence shown here is derived from an EMBL/GenBank/DDBJ whole genome shotgun (WGS) entry which is preliminary data.</text>
</comment>
<keyword evidence="7" id="KW-1185">Reference proteome</keyword>
<keyword evidence="3 4" id="KW-0443">Lipid metabolism</keyword>
<dbReference type="EMBL" id="LVJS01000052">
    <property type="protein sequence ID" value="KZC22982.1"/>
    <property type="molecule type" value="Genomic_DNA"/>
</dbReference>
<dbReference type="SUPFAM" id="SSF52151">
    <property type="entry name" value="FabD/lysophospholipase-like"/>
    <property type="match status" value="1"/>
</dbReference>
<proteinExistence type="predicted"/>
<keyword evidence="1 4" id="KW-0378">Hydrolase</keyword>
<feature type="short sequence motif" description="GXGXXG" evidence="4">
    <location>
        <begin position="21"/>
        <end position="26"/>
    </location>
</feature>
<dbReference type="Proteomes" id="UP000076131">
    <property type="component" value="Unassembled WGS sequence"/>
</dbReference>
<dbReference type="InterPro" id="IPR050301">
    <property type="entry name" value="NTE"/>
</dbReference>
<dbReference type="eggNOG" id="COG1752">
    <property type="taxonomic scope" value="Bacteria"/>
</dbReference>
<dbReference type="GO" id="GO:0016042">
    <property type="term" value="P:lipid catabolic process"/>
    <property type="evidence" value="ECO:0007669"/>
    <property type="project" value="UniProtKB-UniRule"/>
</dbReference>
<evidence type="ECO:0000256" key="1">
    <source>
        <dbReference type="ARBA" id="ARBA00022801"/>
    </source>
</evidence>
<gene>
    <name evidence="6" type="ORF">RHOFW104T7_16250</name>
</gene>
<dbReference type="InterPro" id="IPR016035">
    <property type="entry name" value="Acyl_Trfase/lysoPLipase"/>
</dbReference>
<dbReference type="Pfam" id="PF01734">
    <property type="entry name" value="Patatin"/>
    <property type="match status" value="1"/>
</dbReference>
<dbReference type="GO" id="GO:0016787">
    <property type="term" value="F:hydrolase activity"/>
    <property type="evidence" value="ECO:0007669"/>
    <property type="project" value="UniProtKB-UniRule"/>
</dbReference>
<protein>
    <submittedName>
        <fullName evidence="6">Alpha/beta hydrolase</fullName>
    </submittedName>
</protein>
<feature type="active site" description="Nucleophile" evidence="4">
    <location>
        <position position="50"/>
    </location>
</feature>
<dbReference type="InterPro" id="IPR002641">
    <property type="entry name" value="PNPLA_dom"/>
</dbReference>
<organism evidence="6 7">
    <name type="scientific">Rhodanobacter thiooxydans</name>
    <dbReference type="NCBI Taxonomy" id="416169"/>
    <lineage>
        <taxon>Bacteria</taxon>
        <taxon>Pseudomonadati</taxon>
        <taxon>Pseudomonadota</taxon>
        <taxon>Gammaproteobacteria</taxon>
        <taxon>Lysobacterales</taxon>
        <taxon>Rhodanobacteraceae</taxon>
        <taxon>Rhodanobacter</taxon>
    </lineage>
</organism>
<sequence>MAEAKPVVGSAQRRTAFVLAGGGSLGAVEVGMLQALLDWGEAPAFLVGASAGAINAAYFAGDPTAAGARELERIWCALTRREVLPFNLGSVFGLLRRRDHLVDSSGLRRLLERHLPYRQLEDAALPVHLVASDMLNGREVLLSTGPVVDAVLASAAIPGVYPPVQIDGRWLVDGGVANNTPISVAFGLGATRVIVLPTGFACALERAPSGAVARAMHALSLLVARQLVQDADRFAADATVELRIVPSLCPLDVSPYDYSAAARLITRARTETDRWLEGGGLDRAGTPRQLREHHD</sequence>
<dbReference type="PANTHER" id="PTHR14226:SF57">
    <property type="entry name" value="BLR7027 PROTEIN"/>
    <property type="match status" value="1"/>
</dbReference>
<accession>A0A154QFD2</accession>
<feature type="active site" description="Proton acceptor" evidence="4">
    <location>
        <position position="173"/>
    </location>
</feature>
<evidence type="ECO:0000256" key="2">
    <source>
        <dbReference type="ARBA" id="ARBA00022963"/>
    </source>
</evidence>
<dbReference type="PROSITE" id="PS51635">
    <property type="entry name" value="PNPLA"/>
    <property type="match status" value="1"/>
</dbReference>
<feature type="domain" description="PNPLA" evidence="5">
    <location>
        <begin position="17"/>
        <end position="186"/>
    </location>
</feature>
<evidence type="ECO:0000256" key="4">
    <source>
        <dbReference type="PROSITE-ProRule" id="PRU01161"/>
    </source>
</evidence>
<reference evidence="6 7" key="1">
    <citation type="journal article" date="2016" name="MBio">
        <title>Lateral Gene Transfer in a Heavy Metal-Contaminated-Groundwater Microbial Community.</title>
        <authorList>
            <person name="Hemme C.L."/>
            <person name="Green S.J."/>
            <person name="Rishishwar L."/>
            <person name="Prakash O."/>
            <person name="Pettenato A."/>
            <person name="Chakraborty R."/>
            <person name="Deutschbauer A.M."/>
            <person name="Van Nostrand J.D."/>
            <person name="Wu L."/>
            <person name="He Z."/>
            <person name="Jordan I.K."/>
            <person name="Hazen T.C."/>
            <person name="Arkin A.P."/>
            <person name="Kostka J.E."/>
            <person name="Zhou J."/>
        </authorList>
    </citation>
    <scope>NUCLEOTIDE SEQUENCE [LARGE SCALE GENOMIC DNA]</scope>
    <source>
        <strain evidence="6 7">FW104-T7</strain>
    </source>
</reference>
<dbReference type="PANTHER" id="PTHR14226">
    <property type="entry name" value="NEUROPATHY TARGET ESTERASE/SWISS CHEESE D.MELANOGASTER"/>
    <property type="match status" value="1"/>
</dbReference>
<evidence type="ECO:0000259" key="5">
    <source>
        <dbReference type="PROSITE" id="PS51635"/>
    </source>
</evidence>
<dbReference type="CDD" id="cd07209">
    <property type="entry name" value="Pat_hypo_Ecoli_Z1214_like"/>
    <property type="match status" value="1"/>
</dbReference>
<evidence type="ECO:0000313" key="7">
    <source>
        <dbReference type="Proteomes" id="UP000076131"/>
    </source>
</evidence>
<feature type="short sequence motif" description="GXSXG" evidence="4">
    <location>
        <begin position="48"/>
        <end position="52"/>
    </location>
</feature>
<evidence type="ECO:0000313" key="6">
    <source>
        <dbReference type="EMBL" id="KZC22982.1"/>
    </source>
</evidence>
<feature type="short sequence motif" description="DGA/G" evidence="4">
    <location>
        <begin position="173"/>
        <end position="175"/>
    </location>
</feature>
<dbReference type="RefSeq" id="WP_008434725.1">
    <property type="nucleotide sequence ID" value="NZ_LVJS01000052.1"/>
</dbReference>
<dbReference type="Gene3D" id="3.40.1090.10">
    <property type="entry name" value="Cytosolic phospholipase A2 catalytic domain"/>
    <property type="match status" value="2"/>
</dbReference>
<keyword evidence="2 4" id="KW-0442">Lipid degradation</keyword>